<keyword evidence="9" id="KW-0965">Cell junction</keyword>
<evidence type="ECO:0000256" key="4">
    <source>
        <dbReference type="ARBA" id="ARBA00016772"/>
    </source>
</evidence>
<reference evidence="21" key="2">
    <citation type="submission" date="2025-09" db="UniProtKB">
        <authorList>
            <consortium name="Ensembl"/>
        </authorList>
    </citation>
    <scope>IDENTIFICATION</scope>
</reference>
<evidence type="ECO:0000259" key="19">
    <source>
        <dbReference type="PROSITE" id="PS51225"/>
    </source>
</evidence>
<protein>
    <recommendedName>
        <fullName evidence="4">Occludin</fullName>
    </recommendedName>
</protein>
<evidence type="ECO:0000256" key="10">
    <source>
        <dbReference type="ARBA" id="ARBA00022989"/>
    </source>
</evidence>
<evidence type="ECO:0000256" key="16">
    <source>
        <dbReference type="SAM" id="Coils"/>
    </source>
</evidence>
<dbReference type="OMA" id="QIYMLCS"/>
<dbReference type="GO" id="GO:0010629">
    <property type="term" value="P:negative regulation of gene expression"/>
    <property type="evidence" value="ECO:0007669"/>
    <property type="project" value="Ensembl"/>
</dbReference>
<dbReference type="PROSITE" id="PS51980">
    <property type="entry name" value="OCEL"/>
    <property type="match status" value="1"/>
</dbReference>
<dbReference type="GO" id="GO:0010628">
    <property type="term" value="P:positive regulation of gene expression"/>
    <property type="evidence" value="ECO:0007669"/>
    <property type="project" value="Ensembl"/>
</dbReference>
<dbReference type="Pfam" id="PF01284">
    <property type="entry name" value="MARVEL"/>
    <property type="match status" value="1"/>
</dbReference>
<evidence type="ECO:0000259" key="20">
    <source>
        <dbReference type="PROSITE" id="PS51980"/>
    </source>
</evidence>
<dbReference type="AlphaFoldDB" id="A0A8C0H9U9"/>
<keyword evidence="11 16" id="KW-0175">Coiled coil</keyword>
<keyword evidence="10 18" id="KW-1133">Transmembrane helix</keyword>
<sequence>MSSRPFESPPPYRPDEFKPSHYAPSNITYAEEMRSQPMYSQPAYSYYPEDEVQHFYKWTSPPGIIKIMSVLIIVMCVGIFACVASTLPWDLEFYGSSSLGSGVGYPGYSGYGGSYSGGYGYGYGYGGAYGIGGNYIEPRAAKGFILAMSAFCFIAGMAIFIISVTNSSMSRTRRYYLIVIIVSAILGFLVFIASIVYVMAVNPTAQASGSVFYNQLVALCSQYYASTNTGIFVNQYLYHYCVVEPQEAIAIVLGFLVIVAFAIIIYFSVKTRSQMNYYGKMNILWDKAKVYEEDPPNVEEWVSLILDVCSKLVQNLKFILKISMKSEVIVPLMKDLTQSNYTGNSSYDGSTKEPPQKRKAGRWKRTNSDYHDADYTTGGESCDELEEDWDREYPPITTDQQRQAYKRDFDSGLQEYKSLQAELDEVSKTLSRLDKELDDYSEDSEEYKVAADEYNRMKDIKASADYKNKKAQCKKLKSKLSHVKRMVSDYDNRRS</sequence>
<dbReference type="GO" id="GO:0030139">
    <property type="term" value="C:endocytic vesicle"/>
    <property type="evidence" value="ECO:0007669"/>
    <property type="project" value="Ensembl"/>
</dbReference>
<dbReference type="GO" id="GO:0070830">
    <property type="term" value="P:bicellular tight junction assembly"/>
    <property type="evidence" value="ECO:0007669"/>
    <property type="project" value="Ensembl"/>
</dbReference>
<dbReference type="GO" id="GO:0046326">
    <property type="term" value="P:positive regulation of D-glucose import"/>
    <property type="evidence" value="ECO:0007669"/>
    <property type="project" value="Ensembl"/>
</dbReference>
<dbReference type="GO" id="GO:0016324">
    <property type="term" value="C:apical plasma membrane"/>
    <property type="evidence" value="ECO:0007669"/>
    <property type="project" value="Ensembl"/>
</dbReference>
<dbReference type="PRINTS" id="PR01258">
    <property type="entry name" value="OCCLUDIN"/>
</dbReference>
<evidence type="ECO:0000256" key="1">
    <source>
        <dbReference type="ARBA" id="ARBA00004435"/>
    </source>
</evidence>
<keyword evidence="13" id="KW-1015">Disulfide bond</keyword>
<feature type="region of interest" description="Disordered" evidence="17">
    <location>
        <begin position="343"/>
        <end position="365"/>
    </location>
</feature>
<dbReference type="PANTHER" id="PTHR23288">
    <property type="entry name" value="OCCLUDIN AND RNA POLYMERASE II ELONGATION FACTOR ELL"/>
    <property type="match status" value="1"/>
</dbReference>
<dbReference type="GO" id="GO:0005923">
    <property type="term" value="C:bicellular tight junction"/>
    <property type="evidence" value="ECO:0007669"/>
    <property type="project" value="UniProtKB-SubCell"/>
</dbReference>
<gene>
    <name evidence="21" type="primary">OCLN</name>
</gene>
<dbReference type="GO" id="GO:0032991">
    <property type="term" value="C:protein-containing complex"/>
    <property type="evidence" value="ECO:0007669"/>
    <property type="project" value="Ensembl"/>
</dbReference>
<reference evidence="21" key="1">
    <citation type="submission" date="2025-08" db="UniProtKB">
        <authorList>
            <consortium name="Ensembl"/>
        </authorList>
    </citation>
    <scope>IDENTIFICATION</scope>
</reference>
<dbReference type="InterPro" id="IPR008253">
    <property type="entry name" value="Marvel"/>
</dbReference>
<feature type="domain" description="MARVEL" evidence="19">
    <location>
        <begin position="60"/>
        <end position="273"/>
    </location>
</feature>
<keyword evidence="12 14" id="KW-0472">Membrane</keyword>
<evidence type="ECO:0000256" key="18">
    <source>
        <dbReference type="SAM" id="Phobius"/>
    </source>
</evidence>
<feature type="domain" description="OCEL" evidence="20">
    <location>
        <begin position="387"/>
        <end position="495"/>
    </location>
</feature>
<evidence type="ECO:0000256" key="3">
    <source>
        <dbReference type="ARBA" id="ARBA00009171"/>
    </source>
</evidence>
<keyword evidence="5" id="KW-0796">Tight junction</keyword>
<dbReference type="GO" id="GO:0016327">
    <property type="term" value="C:apicolateral plasma membrane"/>
    <property type="evidence" value="ECO:0007669"/>
    <property type="project" value="Ensembl"/>
</dbReference>
<dbReference type="GeneTree" id="ENSGT00730000110989"/>
<organism evidence="21 22">
    <name type="scientific">Chelonoidis abingdonii</name>
    <name type="common">Abingdon island giant tortoise</name>
    <name type="synonym">Testudo abingdonii</name>
    <dbReference type="NCBI Taxonomy" id="106734"/>
    <lineage>
        <taxon>Eukaryota</taxon>
        <taxon>Metazoa</taxon>
        <taxon>Chordata</taxon>
        <taxon>Craniata</taxon>
        <taxon>Vertebrata</taxon>
        <taxon>Euteleostomi</taxon>
        <taxon>Archelosauria</taxon>
        <taxon>Testudinata</taxon>
        <taxon>Testudines</taxon>
        <taxon>Cryptodira</taxon>
        <taxon>Durocryptodira</taxon>
        <taxon>Testudinoidea</taxon>
        <taxon>Testudinidae</taxon>
        <taxon>Chelonoidis</taxon>
    </lineage>
</organism>
<evidence type="ECO:0000256" key="12">
    <source>
        <dbReference type="ARBA" id="ARBA00023136"/>
    </source>
</evidence>
<feature type="transmembrane region" description="Helical" evidence="18">
    <location>
        <begin position="176"/>
        <end position="200"/>
    </location>
</feature>
<dbReference type="InterPro" id="IPR031176">
    <property type="entry name" value="ELL/occludin"/>
</dbReference>
<comment type="subcellular location">
    <subcellularLocation>
        <location evidence="1">Cell junction</location>
        <location evidence="1">Tight junction</location>
    </subcellularLocation>
    <subcellularLocation>
        <location evidence="2">Cell membrane</location>
        <topology evidence="2">Multi-pass membrane protein</topology>
    </subcellularLocation>
</comment>
<dbReference type="PANTHER" id="PTHR23288:SF4">
    <property type="entry name" value="OCCLUDIN"/>
    <property type="match status" value="1"/>
</dbReference>
<evidence type="ECO:0000256" key="7">
    <source>
        <dbReference type="ARBA" id="ARBA00022553"/>
    </source>
</evidence>
<dbReference type="GO" id="GO:0005765">
    <property type="term" value="C:lysosomal membrane"/>
    <property type="evidence" value="ECO:0007669"/>
    <property type="project" value="Ensembl"/>
</dbReference>
<feature type="transmembrane region" description="Helical" evidence="18">
    <location>
        <begin position="67"/>
        <end position="89"/>
    </location>
</feature>
<evidence type="ECO:0000313" key="22">
    <source>
        <dbReference type="Proteomes" id="UP000694404"/>
    </source>
</evidence>
<dbReference type="GO" id="GO:1905605">
    <property type="term" value="P:positive regulation of blood-brain barrier permeability"/>
    <property type="evidence" value="ECO:0007669"/>
    <property type="project" value="Ensembl"/>
</dbReference>
<proteinExistence type="inferred from homology"/>
<evidence type="ECO:0000256" key="9">
    <source>
        <dbReference type="ARBA" id="ARBA00022949"/>
    </source>
</evidence>
<evidence type="ECO:0000256" key="6">
    <source>
        <dbReference type="ARBA" id="ARBA00022475"/>
    </source>
</evidence>
<evidence type="ECO:0000256" key="13">
    <source>
        <dbReference type="ARBA" id="ARBA00023157"/>
    </source>
</evidence>
<comment type="similarity">
    <text evidence="3 15">Belongs to the ELL/occludin family.</text>
</comment>
<keyword evidence="22" id="KW-1185">Reference proteome</keyword>
<name>A0A8C0H9U9_CHEAB</name>
<dbReference type="Ensembl" id="ENSCABT00000022325.1">
    <property type="protein sequence ID" value="ENSCABP00000020375.1"/>
    <property type="gene ID" value="ENSCABG00000015034.1"/>
</dbReference>
<accession>A0A8C0H9U9</accession>
<dbReference type="Proteomes" id="UP000694404">
    <property type="component" value="Unplaced"/>
</dbReference>
<evidence type="ECO:0000256" key="5">
    <source>
        <dbReference type="ARBA" id="ARBA00022427"/>
    </source>
</evidence>
<evidence type="ECO:0000313" key="21">
    <source>
        <dbReference type="Ensembl" id="ENSCABP00000020375.1"/>
    </source>
</evidence>
<feature type="transmembrane region" description="Helical" evidence="18">
    <location>
        <begin position="248"/>
        <end position="269"/>
    </location>
</feature>
<dbReference type="SUPFAM" id="SSF144292">
    <property type="entry name" value="occludin/ELL-like"/>
    <property type="match status" value="1"/>
</dbReference>
<feature type="region of interest" description="Disordered" evidence="17">
    <location>
        <begin position="1"/>
        <end position="21"/>
    </location>
</feature>
<evidence type="ECO:0000256" key="8">
    <source>
        <dbReference type="ARBA" id="ARBA00022692"/>
    </source>
</evidence>
<feature type="transmembrane region" description="Helical" evidence="18">
    <location>
        <begin position="144"/>
        <end position="164"/>
    </location>
</feature>
<evidence type="ECO:0000256" key="2">
    <source>
        <dbReference type="ARBA" id="ARBA00004651"/>
    </source>
</evidence>
<dbReference type="Gene3D" id="6.10.140.340">
    <property type="match status" value="1"/>
</dbReference>
<keyword evidence="8 14" id="KW-0812">Transmembrane</keyword>
<dbReference type="InterPro" id="IPR002958">
    <property type="entry name" value="Occludin"/>
</dbReference>
<dbReference type="GO" id="GO:0019904">
    <property type="term" value="F:protein domain specific binding"/>
    <property type="evidence" value="ECO:0007669"/>
    <property type="project" value="Ensembl"/>
</dbReference>
<evidence type="ECO:0000256" key="11">
    <source>
        <dbReference type="ARBA" id="ARBA00023054"/>
    </source>
</evidence>
<dbReference type="InterPro" id="IPR010844">
    <property type="entry name" value="Occludin_ELL"/>
</dbReference>
<keyword evidence="6" id="KW-1003">Cell membrane</keyword>
<feature type="coiled-coil region" evidence="16">
    <location>
        <begin position="416"/>
        <end position="486"/>
    </location>
</feature>
<evidence type="ECO:0000256" key="17">
    <source>
        <dbReference type="SAM" id="MobiDB-lite"/>
    </source>
</evidence>
<evidence type="ECO:0000256" key="15">
    <source>
        <dbReference type="PROSITE-ProRule" id="PRU01324"/>
    </source>
</evidence>
<dbReference type="PROSITE" id="PS51225">
    <property type="entry name" value="MARVEL"/>
    <property type="match status" value="1"/>
</dbReference>
<keyword evidence="7" id="KW-0597">Phosphoprotein</keyword>
<evidence type="ECO:0000256" key="14">
    <source>
        <dbReference type="PROSITE-ProRule" id="PRU00581"/>
    </source>
</evidence>
<dbReference type="Pfam" id="PF07303">
    <property type="entry name" value="Occludin_ELL"/>
    <property type="match status" value="1"/>
</dbReference>